<dbReference type="CDD" id="cd09272">
    <property type="entry name" value="RNase_HI_RT_Ty1"/>
    <property type="match status" value="1"/>
</dbReference>
<dbReference type="PANTHER" id="PTHR11439:SF475">
    <property type="entry name" value="CYSTEINE-RICH RLK (RECEPTOR-LIKE PROTEIN KINASE) 8"/>
    <property type="match status" value="1"/>
</dbReference>
<evidence type="ECO:0000313" key="2">
    <source>
        <dbReference type="EMBL" id="WMV30357.1"/>
    </source>
</evidence>
<sequence>MQEIMILVVQLLEFVFKLGAGAVSWCSKRQPTMSLSTTEAGYRAAAVAAQESTWLMLLMKDLKQLVGYAVSLFCDNQSAISLAENPVFQARTKHVEIHYHFIREKVLQGEINSKHIKTRTTNCRLVHKRLMCQ</sequence>
<dbReference type="EMBL" id="CP133616">
    <property type="protein sequence ID" value="WMV30357.1"/>
    <property type="molecule type" value="Genomic_DNA"/>
</dbReference>
<feature type="signal peptide" evidence="1">
    <location>
        <begin position="1"/>
        <end position="21"/>
    </location>
</feature>
<organism evidence="2 3">
    <name type="scientific">Solanum verrucosum</name>
    <dbReference type="NCBI Taxonomy" id="315347"/>
    <lineage>
        <taxon>Eukaryota</taxon>
        <taxon>Viridiplantae</taxon>
        <taxon>Streptophyta</taxon>
        <taxon>Embryophyta</taxon>
        <taxon>Tracheophyta</taxon>
        <taxon>Spermatophyta</taxon>
        <taxon>Magnoliopsida</taxon>
        <taxon>eudicotyledons</taxon>
        <taxon>Gunneridae</taxon>
        <taxon>Pentapetalae</taxon>
        <taxon>asterids</taxon>
        <taxon>lamiids</taxon>
        <taxon>Solanales</taxon>
        <taxon>Solanaceae</taxon>
        <taxon>Solanoideae</taxon>
        <taxon>Solaneae</taxon>
        <taxon>Solanum</taxon>
    </lineage>
</organism>
<name>A0AAF0QU41_SOLVR</name>
<keyword evidence="3" id="KW-1185">Reference proteome</keyword>
<reference evidence="2" key="1">
    <citation type="submission" date="2023-08" db="EMBL/GenBank/DDBJ databases">
        <title>A de novo genome assembly of Solanum verrucosum Schlechtendal, a Mexican diploid species geographically isolated from the other diploid A-genome species in potato relatives.</title>
        <authorList>
            <person name="Hosaka K."/>
        </authorList>
    </citation>
    <scope>NUCLEOTIDE SEQUENCE</scope>
    <source>
        <tissue evidence="2">Young leaves</tissue>
    </source>
</reference>
<dbReference type="Proteomes" id="UP001234989">
    <property type="component" value="Chromosome 5"/>
</dbReference>
<feature type="chain" id="PRO_5041900159" evidence="1">
    <location>
        <begin position="22"/>
        <end position="133"/>
    </location>
</feature>
<dbReference type="PANTHER" id="PTHR11439">
    <property type="entry name" value="GAG-POL-RELATED RETROTRANSPOSON"/>
    <property type="match status" value="1"/>
</dbReference>
<gene>
    <name evidence="2" type="ORF">MTR67_023742</name>
</gene>
<evidence type="ECO:0000256" key="1">
    <source>
        <dbReference type="SAM" id="SignalP"/>
    </source>
</evidence>
<accession>A0AAF0QU41</accession>
<dbReference type="AlphaFoldDB" id="A0AAF0QU41"/>
<proteinExistence type="predicted"/>
<protein>
    <submittedName>
        <fullName evidence="2">Uncharacterized protein</fullName>
    </submittedName>
</protein>
<evidence type="ECO:0000313" key="3">
    <source>
        <dbReference type="Proteomes" id="UP001234989"/>
    </source>
</evidence>
<keyword evidence="1" id="KW-0732">Signal</keyword>